<accession>A0A2T0MYT9</accession>
<evidence type="ECO:0000313" key="3">
    <source>
        <dbReference type="Proteomes" id="UP000238312"/>
    </source>
</evidence>
<dbReference type="EMBL" id="PVNG01000009">
    <property type="protein sequence ID" value="PRX64400.1"/>
    <property type="molecule type" value="Genomic_DNA"/>
</dbReference>
<keyword evidence="3" id="KW-1185">Reference proteome</keyword>
<evidence type="ECO:0000256" key="1">
    <source>
        <dbReference type="SAM" id="MobiDB-lite"/>
    </source>
</evidence>
<reference evidence="2 3" key="1">
    <citation type="submission" date="2018-03" db="EMBL/GenBank/DDBJ databases">
        <title>Genomic Encyclopedia of Type Strains, Phase III (KMG-III): the genomes of soil and plant-associated and newly described type strains.</title>
        <authorList>
            <person name="Whitman W."/>
        </authorList>
    </citation>
    <scope>NUCLEOTIDE SEQUENCE [LARGE SCALE GENOMIC DNA]</scope>
    <source>
        <strain evidence="2 3">CGMCC 4.7104</strain>
    </source>
</reference>
<evidence type="ECO:0000313" key="2">
    <source>
        <dbReference type="EMBL" id="PRX64400.1"/>
    </source>
</evidence>
<dbReference type="Proteomes" id="UP000238312">
    <property type="component" value="Unassembled WGS sequence"/>
</dbReference>
<organism evidence="2 3">
    <name type="scientific">Nonomuraea fuscirosea</name>
    <dbReference type="NCBI Taxonomy" id="1291556"/>
    <lineage>
        <taxon>Bacteria</taxon>
        <taxon>Bacillati</taxon>
        <taxon>Actinomycetota</taxon>
        <taxon>Actinomycetes</taxon>
        <taxon>Streptosporangiales</taxon>
        <taxon>Streptosporangiaceae</taxon>
        <taxon>Nonomuraea</taxon>
    </lineage>
</organism>
<name>A0A2T0MYT9_9ACTN</name>
<gene>
    <name evidence="2" type="ORF">B0I32_109329</name>
</gene>
<dbReference type="AlphaFoldDB" id="A0A2T0MYT9"/>
<proteinExistence type="predicted"/>
<protein>
    <submittedName>
        <fullName evidence="2">Uncharacterized protein</fullName>
    </submittedName>
</protein>
<sequence>MRAPETVPSAGPPATNVAPRNAGALYRGTAEISEKIRYFLGGTGLPPGSTVGGGKRSLRICKARIAA</sequence>
<comment type="caution">
    <text evidence="2">The sequence shown here is derived from an EMBL/GenBank/DDBJ whole genome shotgun (WGS) entry which is preliminary data.</text>
</comment>
<feature type="region of interest" description="Disordered" evidence="1">
    <location>
        <begin position="1"/>
        <end position="20"/>
    </location>
</feature>